<dbReference type="OrthoDB" id="3351982at2759"/>
<feature type="compositionally biased region" description="Polar residues" evidence="1">
    <location>
        <begin position="446"/>
        <end position="455"/>
    </location>
</feature>
<feature type="compositionally biased region" description="Basic and acidic residues" evidence="1">
    <location>
        <begin position="674"/>
        <end position="685"/>
    </location>
</feature>
<feature type="compositionally biased region" description="Basic and acidic residues" evidence="1">
    <location>
        <begin position="781"/>
        <end position="793"/>
    </location>
</feature>
<feature type="compositionally biased region" description="Polar residues" evidence="1">
    <location>
        <begin position="146"/>
        <end position="160"/>
    </location>
</feature>
<feature type="region of interest" description="Disordered" evidence="1">
    <location>
        <begin position="1"/>
        <end position="275"/>
    </location>
</feature>
<dbReference type="InParanoid" id="A0A317XWV2"/>
<organism evidence="2 3">
    <name type="scientific">Testicularia cyperi</name>
    <dbReference type="NCBI Taxonomy" id="1882483"/>
    <lineage>
        <taxon>Eukaryota</taxon>
        <taxon>Fungi</taxon>
        <taxon>Dikarya</taxon>
        <taxon>Basidiomycota</taxon>
        <taxon>Ustilaginomycotina</taxon>
        <taxon>Ustilaginomycetes</taxon>
        <taxon>Ustilaginales</taxon>
        <taxon>Anthracoideaceae</taxon>
        <taxon>Testicularia</taxon>
    </lineage>
</organism>
<sequence>MAATRAQTESTSSLSPSVRDMSADAEAKEDQTPARRTTTRTRKLPSRLLPSPSPPPSRPSSQFLANKHLRAGKDVGPQSPATPTPVASHQHSKPRRSVKLDSPPALADRSSPEAEMNDKDATEVDVEETGPGKRKRRPSSMYRPPSTLTVAESNPTTPLASSKAKKKVRGISPDSAVPSKAPNGTVTMTYGKNRSRSARAKLEHSPAQGSDQSHGKSTTISTAEGYDSDNGIDPSEAETDGLAGARERLSKKARTILADDASDLSPPPLLPRDGSARIRMPTRLTQPTFIKGGQVSISPEGSVKRPLDLGSRTLDSRVQLGATRARQESQRLWRPTDGMSSSPISPAMSRFDPSGLSRLSLGPSPAHSRHLRAGHNTTTTGLFHVNVSDEDADEEEDEEDENDFHQAMLDADLDFFDSQKSEHHDSNTWSPTGLSSHDDIELDDTPATTPRSPQSGCGLPTPGSPSSRSEDAVTDTAADKTAYPAHTDNVFVHALPTPQVGADKPHQHAGNLTLSLPYSPDAAAASPQLRAMDVEAMSTSRRPAGSLSKAPMQLSQDSAARLTTPIIQRRKHMAVTSTPLGLGMLKFGPELVERMGMSGASFMQLSPMLEMDSPMLSPGLSLNLGTKAPEPLSPFVIGVSALPELDQPASLVLPPSRNAESQTSDVSNVASEAPKVERPKAEHPKCATPVASGPEKPKGEVKSEMKPTPQAAPTAFAATTAPPMEKRTEQPKHEMVALKRPALPPPRQIRFTTFTSVETTGPSAQKHSSSAPSTAFAHAPAKPDSDRQPESKSAHTSGARSESGNTPQAKATCDAASPSERTPDLVYSGSSSPGSSSDSSSTISSVDSESMADAEVETILFGPPEKLDLRELDQAWGASKAANNSSSSTDSVLLRRANLARMSEVSPQQN</sequence>
<feature type="compositionally biased region" description="Polar residues" evidence="1">
    <location>
        <begin position="207"/>
        <end position="222"/>
    </location>
</feature>
<feature type="compositionally biased region" description="Polar residues" evidence="1">
    <location>
        <begin position="750"/>
        <end position="773"/>
    </location>
</feature>
<name>A0A317XWV2_9BASI</name>
<feature type="region of interest" description="Disordered" evidence="1">
    <location>
        <begin position="653"/>
        <end position="864"/>
    </location>
</feature>
<feature type="compositionally biased region" description="Polar residues" evidence="1">
    <location>
        <begin position="182"/>
        <end position="192"/>
    </location>
</feature>
<feature type="compositionally biased region" description="Polar residues" evidence="1">
    <location>
        <begin position="1"/>
        <end position="16"/>
    </location>
</feature>
<protein>
    <submittedName>
        <fullName evidence="2">Uncharacterized protein</fullName>
    </submittedName>
</protein>
<evidence type="ECO:0000313" key="2">
    <source>
        <dbReference type="EMBL" id="PWZ02755.1"/>
    </source>
</evidence>
<feature type="region of interest" description="Disordered" evidence="1">
    <location>
        <begin position="321"/>
        <end position="382"/>
    </location>
</feature>
<reference evidence="2 3" key="1">
    <citation type="journal article" date="2018" name="Mol. Biol. Evol.">
        <title>Broad Genomic Sampling Reveals a Smut Pathogenic Ancestry of the Fungal Clade Ustilaginomycotina.</title>
        <authorList>
            <person name="Kijpornyongpan T."/>
            <person name="Mondo S.J."/>
            <person name="Barry K."/>
            <person name="Sandor L."/>
            <person name="Lee J."/>
            <person name="Lipzen A."/>
            <person name="Pangilinan J."/>
            <person name="LaButti K."/>
            <person name="Hainaut M."/>
            <person name="Henrissat B."/>
            <person name="Grigoriev I.V."/>
            <person name="Spatafora J.W."/>
            <person name="Aime M.C."/>
        </authorList>
    </citation>
    <scope>NUCLEOTIDE SEQUENCE [LARGE SCALE GENOMIC DNA]</scope>
    <source>
        <strain evidence="2 3">MCA 3645</strain>
    </source>
</reference>
<dbReference type="AlphaFoldDB" id="A0A317XWV2"/>
<feature type="compositionally biased region" description="Low complexity" evidence="1">
    <location>
        <begin position="353"/>
        <end position="365"/>
    </location>
</feature>
<feature type="region of interest" description="Disordered" evidence="1">
    <location>
        <begin position="419"/>
        <end position="477"/>
    </location>
</feature>
<evidence type="ECO:0000256" key="1">
    <source>
        <dbReference type="SAM" id="MobiDB-lite"/>
    </source>
</evidence>
<gene>
    <name evidence="2" type="ORF">BCV70DRAFT_155137</name>
</gene>
<feature type="compositionally biased region" description="Basic and acidic residues" evidence="1">
    <location>
        <begin position="21"/>
        <end position="33"/>
    </location>
</feature>
<dbReference type="EMBL" id="KZ819188">
    <property type="protein sequence ID" value="PWZ02755.1"/>
    <property type="molecule type" value="Genomic_DNA"/>
</dbReference>
<feature type="compositionally biased region" description="Basic and acidic residues" evidence="1">
    <location>
        <begin position="695"/>
        <end position="705"/>
    </location>
</feature>
<feature type="compositionally biased region" description="Basic and acidic residues" evidence="1">
    <location>
        <begin position="110"/>
        <end position="122"/>
    </location>
</feature>
<feature type="compositionally biased region" description="Polar residues" evidence="1">
    <location>
        <begin position="658"/>
        <end position="670"/>
    </location>
</feature>
<keyword evidence="3" id="KW-1185">Reference proteome</keyword>
<evidence type="ECO:0000313" key="3">
    <source>
        <dbReference type="Proteomes" id="UP000246740"/>
    </source>
</evidence>
<feature type="compositionally biased region" description="Basic and acidic residues" evidence="1">
    <location>
        <begin position="724"/>
        <end position="737"/>
    </location>
</feature>
<feature type="compositionally biased region" description="Polar residues" evidence="1">
    <location>
        <begin position="794"/>
        <end position="809"/>
    </location>
</feature>
<feature type="compositionally biased region" description="Low complexity" evidence="1">
    <location>
        <begin position="828"/>
        <end position="849"/>
    </location>
</feature>
<dbReference type="Proteomes" id="UP000246740">
    <property type="component" value="Unassembled WGS sequence"/>
</dbReference>
<accession>A0A317XWV2</accession>
<feature type="compositionally biased region" description="Polar residues" evidence="1">
    <location>
        <begin position="79"/>
        <end position="89"/>
    </location>
</feature>
<proteinExistence type="predicted"/>
<feature type="compositionally biased region" description="Low complexity" evidence="1">
    <location>
        <begin position="707"/>
        <end position="723"/>
    </location>
</feature>